<protein>
    <recommendedName>
        <fullName evidence="3">beta-fructofuranosidase</fullName>
        <ecNumber evidence="3">3.2.1.26</ecNumber>
    </recommendedName>
</protein>
<dbReference type="InterPro" id="IPR013320">
    <property type="entry name" value="ConA-like_dom_sf"/>
</dbReference>
<evidence type="ECO:0000259" key="10">
    <source>
        <dbReference type="Pfam" id="PF11837"/>
    </source>
</evidence>
<dbReference type="OrthoDB" id="202537at2759"/>
<accession>A0A9Q1KTP2</accession>
<dbReference type="GO" id="GO:0005975">
    <property type="term" value="P:carbohydrate metabolic process"/>
    <property type="evidence" value="ECO:0007669"/>
    <property type="project" value="InterPro"/>
</dbReference>
<keyword evidence="5 7" id="KW-0378">Hydrolase</keyword>
<dbReference type="Gene3D" id="2.115.10.20">
    <property type="entry name" value="Glycosyl hydrolase domain, family 43"/>
    <property type="match status" value="1"/>
</dbReference>
<keyword evidence="4" id="KW-0926">Vacuole</keyword>
<dbReference type="Pfam" id="PF11837">
    <property type="entry name" value="INV_N"/>
    <property type="match status" value="1"/>
</dbReference>
<dbReference type="EMBL" id="JAKOGI010000022">
    <property type="protein sequence ID" value="KAJ8449378.1"/>
    <property type="molecule type" value="Genomic_DNA"/>
</dbReference>
<dbReference type="SUPFAM" id="SSF75005">
    <property type="entry name" value="Arabinanase/levansucrase/invertase"/>
    <property type="match status" value="1"/>
</dbReference>
<name>A0A9Q1KTP2_9CARY</name>
<dbReference type="FunFam" id="2.115.10.20:FF:000001">
    <property type="entry name" value="Beta-fructofuranosidase, insoluble isoenzyme CWINV1"/>
    <property type="match status" value="1"/>
</dbReference>
<evidence type="ECO:0000259" key="8">
    <source>
        <dbReference type="Pfam" id="PF00251"/>
    </source>
</evidence>
<comment type="similarity">
    <text evidence="2 7">Belongs to the glycosyl hydrolase 32 family.</text>
</comment>
<feature type="domain" description="Beta-fructofuranosidase N-terminal" evidence="10">
    <location>
        <begin position="14"/>
        <end position="119"/>
    </location>
</feature>
<dbReference type="Pfam" id="PF00251">
    <property type="entry name" value="Glyco_hydro_32N"/>
    <property type="match status" value="1"/>
</dbReference>
<keyword evidence="6 7" id="KW-0326">Glycosidase</keyword>
<dbReference type="InterPro" id="IPR023296">
    <property type="entry name" value="Glyco_hydro_beta-prop_sf"/>
</dbReference>
<evidence type="ECO:0000256" key="5">
    <source>
        <dbReference type="ARBA" id="ARBA00022801"/>
    </source>
</evidence>
<comment type="subcellular location">
    <subcellularLocation>
        <location evidence="1">Vacuole lumen</location>
    </subcellularLocation>
</comment>
<gene>
    <name evidence="11" type="ORF">Cgig2_002510</name>
</gene>
<feature type="domain" description="Glycosyl hydrolase family 32 N-terminal" evidence="8">
    <location>
        <begin position="129"/>
        <end position="444"/>
    </location>
</feature>
<evidence type="ECO:0000256" key="7">
    <source>
        <dbReference type="RuleBase" id="RU362110"/>
    </source>
</evidence>
<evidence type="ECO:0000256" key="4">
    <source>
        <dbReference type="ARBA" id="ARBA00022554"/>
    </source>
</evidence>
<dbReference type="InterPro" id="IPR013148">
    <property type="entry name" value="Glyco_hydro_32_N"/>
</dbReference>
<dbReference type="CDD" id="cd18624">
    <property type="entry name" value="GH32_Fruct1-like"/>
    <property type="match status" value="1"/>
</dbReference>
<evidence type="ECO:0000256" key="6">
    <source>
        <dbReference type="ARBA" id="ARBA00023295"/>
    </source>
</evidence>
<dbReference type="InterPro" id="IPR021792">
    <property type="entry name" value="Beta-fructofuranosidase_N"/>
</dbReference>
<feature type="domain" description="Glycosyl hydrolase family 32 C-terminal" evidence="9">
    <location>
        <begin position="447"/>
        <end position="638"/>
    </location>
</feature>
<evidence type="ECO:0000256" key="2">
    <source>
        <dbReference type="ARBA" id="ARBA00009902"/>
    </source>
</evidence>
<dbReference type="InterPro" id="IPR050551">
    <property type="entry name" value="Fructan_Metab_Enzymes"/>
</dbReference>
<reference evidence="11" key="1">
    <citation type="submission" date="2022-04" db="EMBL/GenBank/DDBJ databases">
        <title>Carnegiea gigantea Genome sequencing and assembly v2.</title>
        <authorList>
            <person name="Copetti D."/>
            <person name="Sanderson M.J."/>
            <person name="Burquez A."/>
            <person name="Wojciechowski M.F."/>
        </authorList>
    </citation>
    <scope>NUCLEOTIDE SEQUENCE</scope>
    <source>
        <strain evidence="11">SGP5-SGP5p</strain>
        <tissue evidence="11">Aerial part</tissue>
    </source>
</reference>
<dbReference type="FunFam" id="2.60.120.560:FF:000002">
    <property type="entry name" value="Beta-fructofuranosidase, insoluble isoenzyme CWINV1"/>
    <property type="match status" value="1"/>
</dbReference>
<organism evidence="11 12">
    <name type="scientific">Carnegiea gigantea</name>
    <dbReference type="NCBI Taxonomy" id="171969"/>
    <lineage>
        <taxon>Eukaryota</taxon>
        <taxon>Viridiplantae</taxon>
        <taxon>Streptophyta</taxon>
        <taxon>Embryophyta</taxon>
        <taxon>Tracheophyta</taxon>
        <taxon>Spermatophyta</taxon>
        <taxon>Magnoliopsida</taxon>
        <taxon>eudicotyledons</taxon>
        <taxon>Gunneridae</taxon>
        <taxon>Pentapetalae</taxon>
        <taxon>Caryophyllales</taxon>
        <taxon>Cactineae</taxon>
        <taxon>Cactaceae</taxon>
        <taxon>Cactoideae</taxon>
        <taxon>Echinocereeae</taxon>
        <taxon>Carnegiea</taxon>
    </lineage>
</organism>
<dbReference type="Proteomes" id="UP001153076">
    <property type="component" value="Unassembled WGS sequence"/>
</dbReference>
<evidence type="ECO:0000313" key="11">
    <source>
        <dbReference type="EMBL" id="KAJ8449378.1"/>
    </source>
</evidence>
<dbReference type="SUPFAM" id="SSF49899">
    <property type="entry name" value="Concanavalin A-like lectins/glucanases"/>
    <property type="match status" value="1"/>
</dbReference>
<dbReference type="InterPro" id="IPR013189">
    <property type="entry name" value="Glyco_hydro_32_C"/>
</dbReference>
<evidence type="ECO:0000256" key="3">
    <source>
        <dbReference type="ARBA" id="ARBA00012758"/>
    </source>
</evidence>
<dbReference type="InterPro" id="IPR001362">
    <property type="entry name" value="Glyco_hydro_32"/>
</dbReference>
<evidence type="ECO:0000256" key="1">
    <source>
        <dbReference type="ARBA" id="ARBA00004410"/>
    </source>
</evidence>
<keyword evidence="12" id="KW-1185">Reference proteome</keyword>
<dbReference type="EC" id="3.2.1.26" evidence="3"/>
<proteinExistence type="inferred from homology"/>
<dbReference type="GO" id="GO:0005775">
    <property type="term" value="C:vacuolar lumen"/>
    <property type="evidence" value="ECO:0007669"/>
    <property type="project" value="UniProtKB-SubCell"/>
</dbReference>
<dbReference type="AlphaFoldDB" id="A0A9Q1KTP2"/>
<evidence type="ECO:0000313" key="12">
    <source>
        <dbReference type="Proteomes" id="UP001153076"/>
    </source>
</evidence>
<dbReference type="Gene3D" id="2.60.120.560">
    <property type="entry name" value="Exo-inulinase, domain 1"/>
    <property type="match status" value="1"/>
</dbReference>
<sequence length="668" mass="74874">MVDPSDSGLGLPYSYALLPPGAEPNGVTPAGRTRGRPVKISLIITSGLMLTALLVSLLDYNNFHQVTTHHDDPITLRVVPRSEDGSFTVTRGKAQGVSEKASRLPMNGLRTPMYDWSEKQLSWQRTAYHFQPEKNWMNGPMYYNGWYHFFYQYNPKGAVWGNIVWGHAVSKDLIRWRHLQIAMVADQWYDANGVWTGSATVLPDGKIVMLYTGSTNESVQVQCLAYPANLSDPFLLEWVKYSGNPVLVPPKGIRSLDFRDPTTAWRTSEGKWRIMIGSKVNKTGISLVYDTTDFKKYELQKNILHAVPGTGMWECVDFYPVSLAEANGLDTSAYGPQVKHVLKTSLDDDRNDYYALGTYFEKNNSWVPDNPKIDAGIGIRYDYGKFYASKTFYDQEKKRRILWGWINEGDSEAADVKKGWASLQAIPRTVLYDQKTKINLIQWPVEEVESLRTNGKNFDKVEVPAGSVVPLEVDDATELDIVAEFSIDFEALNALPASEEQYSCTTGGGAAHRGALGPFGFLVLANEDYSEQTPVYFYIVKTKNGTFKASFCTDVSRSSIAPDVVKLVYGSVVPVLKGEKLSMRILVDHSIIEAFAQEGRICITSRVYPTKAIYKDAKLYLFNNATSTSVTASIKTWQMSSARMLCSSIWLHLLLIFSTLFLTGRPSF</sequence>
<dbReference type="GO" id="GO:0004564">
    <property type="term" value="F:beta-fructofuranosidase activity"/>
    <property type="evidence" value="ECO:0007669"/>
    <property type="project" value="UniProtKB-EC"/>
</dbReference>
<dbReference type="SMART" id="SM00640">
    <property type="entry name" value="Glyco_32"/>
    <property type="match status" value="1"/>
</dbReference>
<evidence type="ECO:0000259" key="9">
    <source>
        <dbReference type="Pfam" id="PF08244"/>
    </source>
</evidence>
<comment type="caution">
    <text evidence="11">The sequence shown here is derived from an EMBL/GenBank/DDBJ whole genome shotgun (WGS) entry which is preliminary data.</text>
</comment>
<dbReference type="PANTHER" id="PTHR31953">
    <property type="entry name" value="BETA-FRUCTOFURANOSIDASE, INSOLUBLE ISOENZYME CWINV1-RELATED"/>
    <property type="match status" value="1"/>
</dbReference>
<dbReference type="Pfam" id="PF08244">
    <property type="entry name" value="Glyco_hydro_32C"/>
    <property type="match status" value="1"/>
</dbReference>